<dbReference type="EMBL" id="FZNW01000034">
    <property type="protein sequence ID" value="SNR92489.1"/>
    <property type="molecule type" value="Genomic_DNA"/>
</dbReference>
<proteinExistence type="predicted"/>
<dbReference type="AlphaFoldDB" id="A0A239AAD9"/>
<dbReference type="SUPFAM" id="SSF54427">
    <property type="entry name" value="NTF2-like"/>
    <property type="match status" value="1"/>
</dbReference>
<evidence type="ECO:0000313" key="1">
    <source>
        <dbReference type="EMBL" id="SNR92489.1"/>
    </source>
</evidence>
<dbReference type="Proteomes" id="UP000198348">
    <property type="component" value="Unassembled WGS sequence"/>
</dbReference>
<protein>
    <submittedName>
        <fullName evidence="1">Uncharacterized protein</fullName>
    </submittedName>
</protein>
<sequence length="56" mass="6281">MTLRLHAMVSDSGNNTTDPLENLLAIADIRQLEARYAHYTAQKDSESWGDLFTEVA</sequence>
<keyword evidence="2" id="KW-1185">Reference proteome</keyword>
<dbReference type="Gene3D" id="3.10.450.50">
    <property type="match status" value="1"/>
</dbReference>
<evidence type="ECO:0000313" key="2">
    <source>
        <dbReference type="Proteomes" id="UP000198348"/>
    </source>
</evidence>
<dbReference type="InterPro" id="IPR032710">
    <property type="entry name" value="NTF2-like_dom_sf"/>
</dbReference>
<name>A0A239AAD9_9PSEU</name>
<dbReference type="RefSeq" id="WP_176440071.1">
    <property type="nucleotide sequence ID" value="NZ_FZNW01000034.1"/>
</dbReference>
<reference evidence="1 2" key="1">
    <citation type="submission" date="2017-06" db="EMBL/GenBank/DDBJ databases">
        <authorList>
            <person name="Kim H.J."/>
            <person name="Triplett B.A."/>
        </authorList>
    </citation>
    <scope>NUCLEOTIDE SEQUENCE [LARGE SCALE GENOMIC DNA]</scope>
    <source>
        <strain evidence="1 2">DSM 45207</strain>
    </source>
</reference>
<accession>A0A239AAD9</accession>
<organism evidence="1 2">
    <name type="scientific">Haloechinothrix alba</name>
    <dbReference type="NCBI Taxonomy" id="664784"/>
    <lineage>
        <taxon>Bacteria</taxon>
        <taxon>Bacillati</taxon>
        <taxon>Actinomycetota</taxon>
        <taxon>Actinomycetes</taxon>
        <taxon>Pseudonocardiales</taxon>
        <taxon>Pseudonocardiaceae</taxon>
        <taxon>Haloechinothrix</taxon>
    </lineage>
</organism>
<gene>
    <name evidence="1" type="ORF">SAMN06265360_13416</name>
</gene>